<organism evidence="1">
    <name type="scientific">Symploca sp. SIO1C4</name>
    <dbReference type="NCBI Taxonomy" id="2607765"/>
    <lineage>
        <taxon>Bacteria</taxon>
        <taxon>Bacillati</taxon>
        <taxon>Cyanobacteriota</taxon>
        <taxon>Cyanophyceae</taxon>
        <taxon>Coleofasciculales</taxon>
        <taxon>Coleofasciculaceae</taxon>
        <taxon>Symploca</taxon>
    </lineage>
</organism>
<feature type="non-terminal residue" evidence="1">
    <location>
        <position position="98"/>
    </location>
</feature>
<dbReference type="EMBL" id="JAAHFQ010000294">
    <property type="protein sequence ID" value="NER29014.1"/>
    <property type="molecule type" value="Genomic_DNA"/>
</dbReference>
<keyword evidence="1" id="KW-0808">Transferase</keyword>
<comment type="caution">
    <text evidence="1">The sequence shown here is derived from an EMBL/GenBank/DDBJ whole genome shotgun (WGS) entry which is preliminary data.</text>
</comment>
<proteinExistence type="predicted"/>
<dbReference type="InterPro" id="IPR027417">
    <property type="entry name" value="P-loop_NTPase"/>
</dbReference>
<evidence type="ECO:0000313" key="1">
    <source>
        <dbReference type="EMBL" id="NER29014.1"/>
    </source>
</evidence>
<dbReference type="AlphaFoldDB" id="A0A6B3NG74"/>
<reference evidence="1" key="1">
    <citation type="submission" date="2019-11" db="EMBL/GenBank/DDBJ databases">
        <title>Genomic insights into an expanded diversity of filamentous marine cyanobacteria reveals the extraordinary biosynthetic potential of Moorea and Okeania.</title>
        <authorList>
            <person name="Ferreira Leao T."/>
            <person name="Wang M."/>
            <person name="Moss N."/>
            <person name="Da Silva R."/>
            <person name="Sanders J."/>
            <person name="Nurk S."/>
            <person name="Gurevich A."/>
            <person name="Humphrey G."/>
            <person name="Reher R."/>
            <person name="Zhu Q."/>
            <person name="Belda-Ferre P."/>
            <person name="Glukhov E."/>
            <person name="Rex R."/>
            <person name="Dorrestein P.C."/>
            <person name="Knight R."/>
            <person name="Pevzner P."/>
            <person name="Gerwick W.H."/>
            <person name="Gerwick L."/>
        </authorList>
    </citation>
    <scope>NUCLEOTIDE SEQUENCE</scope>
    <source>
        <strain evidence="1">SIO1C4</strain>
    </source>
</reference>
<protein>
    <submittedName>
        <fullName evidence="1">Sulfotransferase</fullName>
    </submittedName>
</protein>
<dbReference type="SUPFAM" id="SSF52540">
    <property type="entry name" value="P-loop containing nucleoside triphosphate hydrolases"/>
    <property type="match status" value="1"/>
</dbReference>
<gene>
    <name evidence="1" type="ORF">F6J89_15580</name>
</gene>
<dbReference type="GO" id="GO:0016740">
    <property type="term" value="F:transferase activity"/>
    <property type="evidence" value="ECO:0007669"/>
    <property type="project" value="UniProtKB-KW"/>
</dbReference>
<accession>A0A6B3NG74</accession>
<name>A0A6B3NG74_9CYAN</name>
<sequence>MVDNQHNQVQTSNRPKPILMIPIRRCGSHALRLRLNFSPEFYSPYPLHIVDFMPLVELYGDLSNDQAYFQLVIDLIGLQNATMVKWDDVALDPVCVFE</sequence>